<feature type="compositionally biased region" description="Low complexity" evidence="2">
    <location>
        <begin position="701"/>
        <end position="713"/>
    </location>
</feature>
<protein>
    <recommendedName>
        <fullName evidence="5">Peptidase A1 domain-containing protein</fullName>
    </recommendedName>
</protein>
<feature type="region of interest" description="Disordered" evidence="2">
    <location>
        <begin position="561"/>
        <end position="743"/>
    </location>
</feature>
<evidence type="ECO:0000256" key="3">
    <source>
        <dbReference type="SAM" id="Phobius"/>
    </source>
</evidence>
<dbReference type="Proteomes" id="UP000053342">
    <property type="component" value="Unassembled WGS sequence"/>
</dbReference>
<dbReference type="InterPro" id="IPR033121">
    <property type="entry name" value="PEPTIDASE_A1"/>
</dbReference>
<feature type="chain" id="PRO_5002251724" description="Peptidase A1 domain-containing protein" evidence="4">
    <location>
        <begin position="34"/>
        <end position="743"/>
    </location>
</feature>
<dbReference type="GeneID" id="27360934"/>
<gene>
    <name evidence="6" type="ORF">PV06_08860</name>
</gene>
<feature type="compositionally biased region" description="Low complexity" evidence="2">
    <location>
        <begin position="645"/>
        <end position="667"/>
    </location>
</feature>
<dbReference type="PROSITE" id="PS51767">
    <property type="entry name" value="PEPTIDASE_A1"/>
    <property type="match status" value="1"/>
</dbReference>
<evidence type="ECO:0000256" key="2">
    <source>
        <dbReference type="SAM" id="MobiDB-lite"/>
    </source>
</evidence>
<dbReference type="PANTHER" id="PTHR47966:SF51">
    <property type="entry name" value="BETA-SITE APP-CLEAVING ENZYME, ISOFORM A-RELATED"/>
    <property type="match status" value="1"/>
</dbReference>
<dbReference type="VEuPathDB" id="FungiDB:PV06_08860"/>
<keyword evidence="4" id="KW-0732">Signal</keyword>
<dbReference type="RefSeq" id="XP_016259260.1">
    <property type="nucleotide sequence ID" value="XM_016410238.1"/>
</dbReference>
<evidence type="ECO:0000256" key="1">
    <source>
        <dbReference type="ARBA" id="ARBA00007447"/>
    </source>
</evidence>
<organism evidence="6 7">
    <name type="scientific">Exophiala oligosperma</name>
    <dbReference type="NCBI Taxonomy" id="215243"/>
    <lineage>
        <taxon>Eukaryota</taxon>
        <taxon>Fungi</taxon>
        <taxon>Dikarya</taxon>
        <taxon>Ascomycota</taxon>
        <taxon>Pezizomycotina</taxon>
        <taxon>Eurotiomycetes</taxon>
        <taxon>Chaetothyriomycetidae</taxon>
        <taxon>Chaetothyriales</taxon>
        <taxon>Herpotrichiellaceae</taxon>
        <taxon>Exophiala</taxon>
    </lineage>
</organism>
<dbReference type="GO" id="GO:0004190">
    <property type="term" value="F:aspartic-type endopeptidase activity"/>
    <property type="evidence" value="ECO:0007669"/>
    <property type="project" value="InterPro"/>
</dbReference>
<dbReference type="Gene3D" id="2.40.70.10">
    <property type="entry name" value="Acid Proteases"/>
    <property type="match status" value="2"/>
</dbReference>
<dbReference type="HOGENOM" id="CLU_009988_1_0_1"/>
<keyword evidence="3" id="KW-1133">Transmembrane helix</keyword>
<dbReference type="STRING" id="215243.A0A0D2DTX1"/>
<dbReference type="EMBL" id="KN847340">
    <property type="protein sequence ID" value="KIW39044.1"/>
    <property type="molecule type" value="Genomic_DNA"/>
</dbReference>
<evidence type="ECO:0000259" key="5">
    <source>
        <dbReference type="PROSITE" id="PS51767"/>
    </source>
</evidence>
<keyword evidence="3" id="KW-0472">Membrane</keyword>
<feature type="region of interest" description="Disordered" evidence="2">
    <location>
        <begin position="490"/>
        <end position="529"/>
    </location>
</feature>
<dbReference type="CDD" id="cd05471">
    <property type="entry name" value="pepsin_like"/>
    <property type="match status" value="1"/>
</dbReference>
<dbReference type="OrthoDB" id="4074350at2759"/>
<dbReference type="InterPro" id="IPR001461">
    <property type="entry name" value="Aspartic_peptidase_A1"/>
</dbReference>
<dbReference type="SUPFAM" id="SSF50630">
    <property type="entry name" value="Acid proteases"/>
    <property type="match status" value="1"/>
</dbReference>
<dbReference type="GO" id="GO:0006508">
    <property type="term" value="P:proteolysis"/>
    <property type="evidence" value="ECO:0007669"/>
    <property type="project" value="InterPro"/>
</dbReference>
<feature type="transmembrane region" description="Helical" evidence="3">
    <location>
        <begin position="456"/>
        <end position="479"/>
    </location>
</feature>
<feature type="compositionally biased region" description="Polar residues" evidence="2">
    <location>
        <begin position="668"/>
        <end position="695"/>
    </location>
</feature>
<accession>A0A0D2DTX1</accession>
<dbReference type="AlphaFoldDB" id="A0A0D2DTX1"/>
<evidence type="ECO:0000313" key="6">
    <source>
        <dbReference type="EMBL" id="KIW39044.1"/>
    </source>
</evidence>
<reference evidence="6 7" key="1">
    <citation type="submission" date="2015-01" db="EMBL/GenBank/DDBJ databases">
        <title>The Genome Sequence of Exophiala oligosperma CBS72588.</title>
        <authorList>
            <consortium name="The Broad Institute Genomics Platform"/>
            <person name="Cuomo C."/>
            <person name="de Hoog S."/>
            <person name="Gorbushina A."/>
            <person name="Stielow B."/>
            <person name="Teixiera M."/>
            <person name="Abouelleil A."/>
            <person name="Chapman S.B."/>
            <person name="Priest M."/>
            <person name="Young S.K."/>
            <person name="Wortman J."/>
            <person name="Nusbaum C."/>
            <person name="Birren B."/>
        </authorList>
    </citation>
    <scope>NUCLEOTIDE SEQUENCE [LARGE SCALE GENOMIC DNA]</scope>
    <source>
        <strain evidence="6 7">CBS 72588</strain>
    </source>
</reference>
<dbReference type="InterPro" id="IPR034164">
    <property type="entry name" value="Pepsin-like_dom"/>
</dbReference>
<dbReference type="InterPro" id="IPR021109">
    <property type="entry name" value="Peptidase_aspartic_dom_sf"/>
</dbReference>
<dbReference type="GO" id="GO:0000324">
    <property type="term" value="C:fungal-type vacuole"/>
    <property type="evidence" value="ECO:0007669"/>
    <property type="project" value="TreeGrafter"/>
</dbReference>
<evidence type="ECO:0000256" key="4">
    <source>
        <dbReference type="SAM" id="SignalP"/>
    </source>
</evidence>
<comment type="similarity">
    <text evidence="1">Belongs to the peptidase A1 family.</text>
</comment>
<keyword evidence="7" id="KW-1185">Reference proteome</keyword>
<feature type="compositionally biased region" description="Low complexity" evidence="2">
    <location>
        <begin position="613"/>
        <end position="627"/>
    </location>
</feature>
<keyword evidence="3" id="KW-0812">Transmembrane</keyword>
<dbReference type="Pfam" id="PF00026">
    <property type="entry name" value="Asp"/>
    <property type="match status" value="1"/>
</dbReference>
<proteinExistence type="inferred from homology"/>
<dbReference type="PANTHER" id="PTHR47966">
    <property type="entry name" value="BETA-SITE APP-CLEAVING ENZYME, ISOFORM A-RELATED"/>
    <property type="match status" value="1"/>
</dbReference>
<name>A0A0D2DTX1_9EURO</name>
<feature type="domain" description="Peptidase A1" evidence="5">
    <location>
        <begin position="57"/>
        <end position="416"/>
    </location>
</feature>
<feature type="compositionally biased region" description="Basic residues" evidence="2">
    <location>
        <begin position="494"/>
        <end position="507"/>
    </location>
</feature>
<feature type="signal peptide" evidence="4">
    <location>
        <begin position="1"/>
        <end position="33"/>
    </location>
</feature>
<sequence>MCCLWTTCIFHYSSIAYGGLLLLSLVLPRQCSAANAHPEPVVATTTTNFLGYDGAWSAVSIRVGTPEQWLSVFPSTLSQETWVVGPLGCDGTSTCQNKRGGLFSANQSSTFIPKGYFELNTDAQLGTDGSGYYGLDTIALDDRVSVPDQILALVNSTDHWIGTLGLGVQQTRFTGDRNNLPFLSSLVQNGSFIPSHSYGYTAGASYRLKGVPASLTLGGVDANRFVANDLTFTLSADYAPVVAINAISVTSSPSNGESLPSNWNSNPQQLFHSSQVDSSLFTIDTSTPFLWLPAAACDAFADSLNLTYDDNLQLYLFPDGNSSSPDRLSGWNLTFTFALSNLPGSSEEIKLTLPYDAFNLQLSYPFPKLDADFSSPPTNYFPLRKAANSTQYTIGRAFLQETYLTVDYERNNFTLSQAVFNLDAVGNVNLLAITRPADSIFPGPELNGHSGLSTGAAAGIGVGCAAVVIIAAVLIWVFCFRKQTSKDADTAEKPKRRSIFTRLHKGPGSKTSVSELLGDKRHPTEVPADTSATRFELSANTAIEMPAAPVSPQFYTSNVQEGHRGSMLVRNDPRRPAELENQDSTTKAAEAAMTERSSSPVPPYSPPEANNGRLSSSISPNSLRNSRAFGTVSSGEQGISPIGVSSNGHSRQSSNSNSRSLPSPVSPETTSRPPQNFSGSSGDSPLTDTSRSSLMVPQLNGRPPSRSPSTGSRFVEEGLSTVSEERASSPPEGRPSPRFSWED</sequence>
<evidence type="ECO:0000313" key="7">
    <source>
        <dbReference type="Proteomes" id="UP000053342"/>
    </source>
</evidence>